<sequence>MNDQIFEAVVSTLDPQGTPHLAPMGVRYLAGDAPSVRLLPFKPSRTLDHILSRGAAVLNVLTDTRVFAGCVTGRRTWPTVPLNGVAGVRLACALRHLALQLTDVQPDAQRPVLTLSVVQAQDHAPFLGFNRAQAAVIEGAVLVSRLHLLPLHQIQNEMRPLQVAIDKTAGPQEREAWQWLCEAVARHALQPDSPSNLNGATA</sequence>
<dbReference type="SUPFAM" id="SSF50475">
    <property type="entry name" value="FMN-binding split barrel"/>
    <property type="match status" value="1"/>
</dbReference>
<evidence type="ECO:0000313" key="4">
    <source>
        <dbReference type="Proteomes" id="UP000244892"/>
    </source>
</evidence>
<accession>A0A2U8FY10</accession>
<dbReference type="Pfam" id="PF04289">
    <property type="entry name" value="DUF447_N"/>
    <property type="match status" value="1"/>
</dbReference>
<gene>
    <name evidence="3" type="ORF">DEH84_18965</name>
</gene>
<dbReference type="AlphaFoldDB" id="A0A2U8FY10"/>
<feature type="domain" description="DUF447" evidence="2">
    <location>
        <begin position="130"/>
        <end position="182"/>
    </location>
</feature>
<evidence type="ECO:0000259" key="2">
    <source>
        <dbReference type="Pfam" id="PF20766"/>
    </source>
</evidence>
<reference evidence="3 4" key="1">
    <citation type="submission" date="2018-05" db="EMBL/GenBank/DDBJ databases">
        <title>complete genome sequence of Aquabacterium olei NBRC 110486.</title>
        <authorList>
            <person name="Tang B."/>
            <person name="Chang J."/>
            <person name="Zhang L."/>
            <person name="Yang H."/>
        </authorList>
    </citation>
    <scope>NUCLEOTIDE SEQUENCE [LARGE SCALE GENOMIC DNA]</scope>
    <source>
        <strain evidence="3 4">NBRC 110486</strain>
        <plasmid evidence="4">ptb101</plasmid>
    </source>
</reference>
<dbReference type="EMBL" id="CP029211">
    <property type="protein sequence ID" value="AWI55658.1"/>
    <property type="molecule type" value="Genomic_DNA"/>
</dbReference>
<dbReference type="Gene3D" id="2.30.110.10">
    <property type="entry name" value="Electron Transport, Fmn-binding Protein, Chain A"/>
    <property type="match status" value="1"/>
</dbReference>
<keyword evidence="4" id="KW-1185">Reference proteome</keyword>
<dbReference type="OrthoDB" id="2112021at2"/>
<organism evidence="3 4">
    <name type="scientific">Aquabacterium olei</name>
    <dbReference type="NCBI Taxonomy" id="1296669"/>
    <lineage>
        <taxon>Bacteria</taxon>
        <taxon>Pseudomonadati</taxon>
        <taxon>Pseudomonadota</taxon>
        <taxon>Betaproteobacteria</taxon>
        <taxon>Burkholderiales</taxon>
        <taxon>Aquabacterium</taxon>
    </lineage>
</organism>
<dbReference type="InterPro" id="IPR007386">
    <property type="entry name" value="DUF447_N"/>
</dbReference>
<dbReference type="Gene3D" id="1.20.58.290">
    <property type="entry name" value="Hypothetical membrane protein ta0354_69_121"/>
    <property type="match status" value="1"/>
</dbReference>
<feature type="domain" description="DUF447" evidence="1">
    <location>
        <begin position="7"/>
        <end position="121"/>
    </location>
</feature>
<dbReference type="RefSeq" id="WP_109038767.1">
    <property type="nucleotide sequence ID" value="NZ_CP029211.1"/>
</dbReference>
<name>A0A2U8FY10_9BURK</name>
<evidence type="ECO:0000259" key="1">
    <source>
        <dbReference type="Pfam" id="PF04289"/>
    </source>
</evidence>
<protein>
    <submittedName>
        <fullName evidence="3">DUF447 domain-containing protein</fullName>
    </submittedName>
</protein>
<proteinExistence type="predicted"/>
<dbReference type="InterPro" id="IPR012349">
    <property type="entry name" value="Split_barrel_FMN-bd"/>
</dbReference>
<dbReference type="InterPro" id="IPR049288">
    <property type="entry name" value="DUF447_C"/>
</dbReference>
<geneLocation type="plasmid" evidence="4">
    <name>ptb101</name>
</geneLocation>
<dbReference type="KEGG" id="aon:DEH84_18965"/>
<keyword evidence="3" id="KW-0614">Plasmid</keyword>
<dbReference type="Proteomes" id="UP000244892">
    <property type="component" value="Plasmid pTB101"/>
</dbReference>
<evidence type="ECO:0000313" key="3">
    <source>
        <dbReference type="EMBL" id="AWI55658.1"/>
    </source>
</evidence>
<dbReference type="Pfam" id="PF20766">
    <property type="entry name" value="DUF447_C"/>
    <property type="match status" value="1"/>
</dbReference>